<dbReference type="AlphaFoldDB" id="A0AAD7ZG80"/>
<dbReference type="Pfam" id="PF03133">
    <property type="entry name" value="TTL"/>
    <property type="match status" value="1"/>
</dbReference>
<protein>
    <recommendedName>
        <fullName evidence="7">Tubulin polyglutamylase TTLL2</fullName>
    </recommendedName>
</protein>
<dbReference type="PANTHER" id="PTHR12241:SF118">
    <property type="entry name" value="TUBULIN POLYGLUTAMYLASE TTLL2-RELATED"/>
    <property type="match status" value="1"/>
</dbReference>
<reference evidence="5" key="2">
    <citation type="submission" date="2023-05" db="EMBL/GenBank/DDBJ databases">
        <authorList>
            <person name="Fouks B."/>
        </authorList>
    </citation>
    <scope>NUCLEOTIDE SEQUENCE</scope>
    <source>
        <strain evidence="5">Stay&amp;Tobe</strain>
        <tissue evidence="5">Testes</tissue>
    </source>
</reference>
<proteinExistence type="predicted"/>
<keyword evidence="3" id="KW-0067">ATP-binding</keyword>
<accession>A0AAD7ZG80</accession>
<dbReference type="GO" id="GO:0036064">
    <property type="term" value="C:ciliary basal body"/>
    <property type="evidence" value="ECO:0007669"/>
    <property type="project" value="TreeGrafter"/>
</dbReference>
<organism evidence="5 6">
    <name type="scientific">Diploptera punctata</name>
    <name type="common">Pacific beetle cockroach</name>
    <dbReference type="NCBI Taxonomy" id="6984"/>
    <lineage>
        <taxon>Eukaryota</taxon>
        <taxon>Metazoa</taxon>
        <taxon>Ecdysozoa</taxon>
        <taxon>Arthropoda</taxon>
        <taxon>Hexapoda</taxon>
        <taxon>Insecta</taxon>
        <taxon>Pterygota</taxon>
        <taxon>Neoptera</taxon>
        <taxon>Polyneoptera</taxon>
        <taxon>Dictyoptera</taxon>
        <taxon>Blattodea</taxon>
        <taxon>Blaberoidea</taxon>
        <taxon>Blaberidae</taxon>
        <taxon>Diplopterinae</taxon>
        <taxon>Diploptera</taxon>
    </lineage>
</organism>
<keyword evidence="2" id="KW-0547">Nucleotide-binding</keyword>
<dbReference type="InterPro" id="IPR004344">
    <property type="entry name" value="TTL/TTLL_fam"/>
</dbReference>
<name>A0AAD7ZG80_DIPPU</name>
<keyword evidence="6" id="KW-1185">Reference proteome</keyword>
<evidence type="ECO:0008006" key="7">
    <source>
        <dbReference type="Google" id="ProtNLM"/>
    </source>
</evidence>
<sequence length="617" mass="70420">THFTCFHKLRRIVTANFQRSVCVERGWREYSECGVLRDSWNLWWRTTGLPLSHYKTLKTWQFTNHIPKGSSICRKDNLARYLRCMRKIYGNIYDFSPLGYNLPLEYTKLVAEFSRHSKNGGESVWICKPVGQSQGRGIFLFKDLGDLCYDSNAIVQRYIQNPLLIGGYKFDLRLYVCIPSYHPLTVYLYREGLARFSTDKFSMADLTNPFCHLTNSSLNKWGPGYNEKKERVGAGCKWSLKQLRRYFHQAKISDWLLWQRISALVVLTVVSQLSGIPNTANCFEFYGFDVLIDSSLRPWLLEVNLSPALGNDCDIDAIVKKPMLHDMFDLLGLPMCNTGLSLFTIWSNSTSENNSNDISSSENEDEENEPQKLRLFSGRKEAIHSSAISVVAAASRWKRRHQQKNHTTNVSATRSRKKSVCLQSTSLPSTTVPNPNGRKPRTRSTGTKTPIKSSSNSPNIAQNSYSTSSLAFSEDEESGQRCINAQMLQDSWTHYNPLLIDRSKNQVRGFHGQNKYPPPMLWGNGRDWRSPTAGEGNWVRLYPLGPTTQYHPAQESQELPSTTQADREVKNVVSAVHKYSKAAREIFKRNPTFSDELLNSEMKQTLGLTSDVWLPTK</sequence>
<dbReference type="GO" id="GO:0000226">
    <property type="term" value="P:microtubule cytoskeleton organization"/>
    <property type="evidence" value="ECO:0007669"/>
    <property type="project" value="TreeGrafter"/>
</dbReference>
<feature type="non-terminal residue" evidence="5">
    <location>
        <position position="617"/>
    </location>
</feature>
<comment type="caution">
    <text evidence="5">The sequence shown here is derived from an EMBL/GenBank/DDBJ whole genome shotgun (WGS) entry which is preliminary data.</text>
</comment>
<dbReference type="EMBL" id="JASPKZ010008367">
    <property type="protein sequence ID" value="KAJ9579921.1"/>
    <property type="molecule type" value="Genomic_DNA"/>
</dbReference>
<dbReference type="PROSITE" id="PS51221">
    <property type="entry name" value="TTL"/>
    <property type="match status" value="1"/>
</dbReference>
<feature type="compositionally biased region" description="Polar residues" evidence="4">
    <location>
        <begin position="443"/>
        <end position="471"/>
    </location>
</feature>
<feature type="compositionally biased region" description="Polar residues" evidence="4">
    <location>
        <begin position="421"/>
        <end position="434"/>
    </location>
</feature>
<dbReference type="GO" id="GO:0005524">
    <property type="term" value="F:ATP binding"/>
    <property type="evidence" value="ECO:0007669"/>
    <property type="project" value="UniProtKB-KW"/>
</dbReference>
<dbReference type="Gene3D" id="3.30.470.20">
    <property type="entry name" value="ATP-grasp fold, B domain"/>
    <property type="match status" value="1"/>
</dbReference>
<evidence type="ECO:0000256" key="4">
    <source>
        <dbReference type="SAM" id="MobiDB-lite"/>
    </source>
</evidence>
<evidence type="ECO:0000313" key="6">
    <source>
        <dbReference type="Proteomes" id="UP001233999"/>
    </source>
</evidence>
<evidence type="ECO:0000313" key="5">
    <source>
        <dbReference type="EMBL" id="KAJ9579921.1"/>
    </source>
</evidence>
<evidence type="ECO:0000256" key="1">
    <source>
        <dbReference type="ARBA" id="ARBA00022598"/>
    </source>
</evidence>
<feature type="region of interest" description="Disordered" evidence="4">
    <location>
        <begin position="394"/>
        <end position="473"/>
    </location>
</feature>
<dbReference type="GO" id="GO:0070740">
    <property type="term" value="F:tubulin-glutamic acid ligase activity"/>
    <property type="evidence" value="ECO:0007669"/>
    <property type="project" value="TreeGrafter"/>
</dbReference>
<dbReference type="Proteomes" id="UP001233999">
    <property type="component" value="Unassembled WGS sequence"/>
</dbReference>
<dbReference type="PANTHER" id="PTHR12241">
    <property type="entry name" value="TUBULIN POLYGLUTAMYLASE"/>
    <property type="match status" value="1"/>
</dbReference>
<reference evidence="5" key="1">
    <citation type="journal article" date="2023" name="IScience">
        <title>Live-bearing cockroach genome reveals convergent evolutionary mechanisms linked to viviparity in insects and beyond.</title>
        <authorList>
            <person name="Fouks B."/>
            <person name="Harrison M.C."/>
            <person name="Mikhailova A.A."/>
            <person name="Marchal E."/>
            <person name="English S."/>
            <person name="Carruthers M."/>
            <person name="Jennings E.C."/>
            <person name="Chiamaka E.L."/>
            <person name="Frigard R.A."/>
            <person name="Pippel M."/>
            <person name="Attardo G.M."/>
            <person name="Benoit J.B."/>
            <person name="Bornberg-Bauer E."/>
            <person name="Tobe S.S."/>
        </authorList>
    </citation>
    <scope>NUCLEOTIDE SEQUENCE</scope>
    <source>
        <strain evidence="5">Stay&amp;Tobe</strain>
    </source>
</reference>
<gene>
    <name evidence="5" type="ORF">L9F63_004394</name>
</gene>
<evidence type="ECO:0000256" key="2">
    <source>
        <dbReference type="ARBA" id="ARBA00022741"/>
    </source>
</evidence>
<evidence type="ECO:0000256" key="3">
    <source>
        <dbReference type="ARBA" id="ARBA00022840"/>
    </source>
</evidence>
<keyword evidence="1" id="KW-0436">Ligase</keyword>
<dbReference type="SUPFAM" id="SSF56059">
    <property type="entry name" value="Glutathione synthetase ATP-binding domain-like"/>
    <property type="match status" value="1"/>
</dbReference>
<dbReference type="GO" id="GO:0015631">
    <property type="term" value="F:tubulin binding"/>
    <property type="evidence" value="ECO:0007669"/>
    <property type="project" value="TreeGrafter"/>
</dbReference>